<dbReference type="EMBL" id="SOQX01000004">
    <property type="protein sequence ID" value="TDY01074.1"/>
    <property type="molecule type" value="Genomic_DNA"/>
</dbReference>
<dbReference type="RefSeq" id="WP_134083710.1">
    <property type="nucleotide sequence ID" value="NZ_SOQX01000004.1"/>
</dbReference>
<evidence type="ECO:0000259" key="3">
    <source>
        <dbReference type="Pfam" id="PF13116"/>
    </source>
</evidence>
<sequence>MSTVKTYLRIVRRTLWYSLAALVVILAVLVSLFRIFLPDLTAYRADMEQFASTFLDHTVKIESMDARLAGFTPMLIFDDVYMLDKTGEHELVRFEQARLGVALFESIRQGQVVPRDFTIDGIQLAITRQKDGRFSLQGVDVQDLEKTFQPDQARGSGELSDWLFKRSRLALRNSTILWKDLKQDGETLQFDDVNLVLRNDNQRHQLNGQVNLPQRMGERFDIVMDVRGNILNPRDMKGKIYMRGDSVQLDQWGVKPEYMGVSLHSGMADFQLWGDWEDNAIQKLSGDLTAYNLNLSLPVIDDPHNVQLMSGLFDVDNREDGWTLNVDRFQYMSVDDVWPQTRFSISRRHNEKGLSEWLVDTDYFRLDDITSLLLQTNLLDEQQSEFLQTAKPAGDVQNLHFRHSKKPQERVAYQVQAGFEQLSTRPWRDLPGVDGLSGRILADERQGRLQLRSGSGALDLPRLFREPLAVSRFQGDVQWQNEDDNWRIQSNDLEVETADIEAAGELLLTIPRESSISPYLDMQVNFANGKAASARRYYPTGIMGNGLVNWLDRGIVDGHISQGGVVFNGRLRDFPFRDNQGQFKVEFDARNATLDYREQWPELSGIDLSAVFTGRGMELLVQRGKLFDMRLSPSRVRIDDFKSPQLQLQMDANGKLPDVTRLLTESPIAPGGRAFVQRSKVKGSVHTRFEAMIPLNPRIKKQSPLRYQGELNIDNGQLHVLDGQLALLDINGQINFDQDALSSRDLRSQLFDETVELTLDSRQLKQGNKQISILADGQVDARRLAEHFAMPWSDAVEGRTSWHGEVVVESGPESGQPPRVRLDSNLKGVRSDLPSPLNKRAEEFTPLSAAMRFSSDGPGQISVNLADRLGARVELERGEARTEVTRGALHFGTGSAQLPSNRVLLIDGALDGFDPAAWDGLIKSAQQADILEGGWNLPIRLDMARLAVVKAAGTAPEKTAGSSTDDSPPPKSLPDIRGHIEQLLYGEHDLGRLDVELQSLQKGLGLRRLILQSDNMRLHASGNWLYDAGEHASKINFEMTTPDLGRFLDELDYTAIIEGGDTVIRGDLHWAAPPIAMSSKLLSGTLQLQVDNGNIVNVEPGAGRLLGLFSLSALPRRLMLDFRDTFQEGFSFDEMRGRIRLDDGNAYSDNLRISSPVAEIGIEGRTGLVARDFDQRVTVIPRIGDSLPIASGLLFGAPVGAAILFLEKLLGGGIDKASAKRYRVTGSWEDPVITPLDEMSQ</sequence>
<gene>
    <name evidence="4" type="ORF">EDC23_1820</name>
</gene>
<dbReference type="NCBIfam" id="TIGR02099">
    <property type="entry name" value="YhdP family protein"/>
    <property type="match status" value="1"/>
</dbReference>
<protein>
    <submittedName>
        <fullName evidence="4">Uncharacterized protein (TIGR02099 family)</fullName>
    </submittedName>
</protein>
<dbReference type="PANTHER" id="PTHR38690">
    <property type="entry name" value="PROTEASE-RELATED"/>
    <property type="match status" value="1"/>
</dbReference>
<keyword evidence="2" id="KW-0812">Transmembrane</keyword>
<reference evidence="4 5" key="1">
    <citation type="submission" date="2019-03" db="EMBL/GenBank/DDBJ databases">
        <title>Genomic Encyclopedia of Type Strains, Phase IV (KMG-IV): sequencing the most valuable type-strain genomes for metagenomic binning, comparative biology and taxonomic classification.</title>
        <authorList>
            <person name="Goeker M."/>
        </authorList>
    </citation>
    <scope>NUCLEOTIDE SEQUENCE [LARGE SCALE GENOMIC DNA]</scope>
    <source>
        <strain evidence="4 5">DSM 16326</strain>
    </source>
</reference>
<evidence type="ECO:0000313" key="4">
    <source>
        <dbReference type="EMBL" id="TDY01074.1"/>
    </source>
</evidence>
<keyword evidence="5" id="KW-1185">Reference proteome</keyword>
<dbReference type="AlphaFoldDB" id="A0A4R8ILR6"/>
<feature type="transmembrane region" description="Helical" evidence="2">
    <location>
        <begin position="15"/>
        <end position="37"/>
    </location>
</feature>
<evidence type="ECO:0000256" key="1">
    <source>
        <dbReference type="SAM" id="MobiDB-lite"/>
    </source>
</evidence>
<proteinExistence type="predicted"/>
<accession>A0A4R8ILR6</accession>
<dbReference type="OrthoDB" id="9762238at2"/>
<keyword evidence="2" id="KW-1133">Transmembrane helix</keyword>
<keyword evidence="2" id="KW-0472">Membrane</keyword>
<evidence type="ECO:0000313" key="5">
    <source>
        <dbReference type="Proteomes" id="UP000294914"/>
    </source>
</evidence>
<feature type="domain" description="YhdP central" evidence="3">
    <location>
        <begin position="6"/>
        <end position="942"/>
    </location>
</feature>
<dbReference type="Pfam" id="PF13116">
    <property type="entry name" value="YhdP"/>
    <property type="match status" value="1"/>
</dbReference>
<name>A0A4R8ILR6_9GAMM</name>
<dbReference type="InterPro" id="IPR011836">
    <property type="entry name" value="YhdP"/>
</dbReference>
<evidence type="ECO:0000256" key="2">
    <source>
        <dbReference type="SAM" id="Phobius"/>
    </source>
</evidence>
<feature type="region of interest" description="Disordered" evidence="1">
    <location>
        <begin position="954"/>
        <end position="974"/>
    </location>
</feature>
<organism evidence="4 5">
    <name type="scientific">Thiohalophilus thiocyanatoxydans</name>
    <dbReference type="NCBI Taxonomy" id="381308"/>
    <lineage>
        <taxon>Bacteria</taxon>
        <taxon>Pseudomonadati</taxon>
        <taxon>Pseudomonadota</taxon>
        <taxon>Gammaproteobacteria</taxon>
        <taxon>Thiohalomonadales</taxon>
        <taxon>Thiohalophilaceae</taxon>
        <taxon>Thiohalophilus</taxon>
    </lineage>
</organism>
<dbReference type="Proteomes" id="UP000294914">
    <property type="component" value="Unassembled WGS sequence"/>
</dbReference>
<comment type="caution">
    <text evidence="4">The sequence shown here is derived from an EMBL/GenBank/DDBJ whole genome shotgun (WGS) entry which is preliminary data.</text>
</comment>
<dbReference type="PANTHER" id="PTHR38690:SF1">
    <property type="entry name" value="PROTEASE"/>
    <property type="match status" value="1"/>
</dbReference>
<dbReference type="InterPro" id="IPR025263">
    <property type="entry name" value="YhdP_central"/>
</dbReference>